<dbReference type="STRING" id="1312852.EG19_11860"/>
<dbReference type="RefSeq" id="WP_038047667.1">
    <property type="nucleotide sequence ID" value="NZ_JMFG01000008.1"/>
</dbReference>
<protein>
    <recommendedName>
        <fullName evidence="3">WD40 repeat domain-containing protein</fullName>
    </recommendedName>
</protein>
<dbReference type="EMBL" id="JMFG01000008">
    <property type="protein sequence ID" value="KDA54403.1"/>
    <property type="molecule type" value="Genomic_DNA"/>
</dbReference>
<dbReference type="SUPFAM" id="SSF50969">
    <property type="entry name" value="YVTN repeat-like/Quinoprotein amine dehydrogenase"/>
    <property type="match status" value="1"/>
</dbReference>
<accession>A0A062XUB4</accession>
<keyword evidence="2" id="KW-1185">Reference proteome</keyword>
<evidence type="ECO:0008006" key="3">
    <source>
        <dbReference type="Google" id="ProtNLM"/>
    </source>
</evidence>
<dbReference type="Proteomes" id="UP000027284">
    <property type="component" value="Unassembled WGS sequence"/>
</dbReference>
<evidence type="ECO:0000313" key="1">
    <source>
        <dbReference type="EMBL" id="KDA54403.1"/>
    </source>
</evidence>
<dbReference type="InterPro" id="IPR011044">
    <property type="entry name" value="Quino_amine_DH_bsu"/>
</dbReference>
<dbReference type="AlphaFoldDB" id="A0A062XUB4"/>
<evidence type="ECO:0000313" key="2">
    <source>
        <dbReference type="Proteomes" id="UP000027284"/>
    </source>
</evidence>
<organism evidence="1 2">
    <name type="scientific">Thermoanaerobaculum aquaticum</name>
    <dbReference type="NCBI Taxonomy" id="1312852"/>
    <lineage>
        <taxon>Bacteria</taxon>
        <taxon>Pseudomonadati</taxon>
        <taxon>Acidobacteriota</taxon>
        <taxon>Thermoanaerobaculia</taxon>
        <taxon>Thermoanaerobaculales</taxon>
        <taxon>Thermoanaerobaculaceae</taxon>
        <taxon>Thermoanaerobaculum</taxon>
    </lineage>
</organism>
<gene>
    <name evidence="1" type="ORF">EG19_11860</name>
</gene>
<name>A0A062XUB4_9BACT</name>
<reference evidence="1 2" key="1">
    <citation type="submission" date="2014-04" db="EMBL/GenBank/DDBJ databases">
        <title>The Genome Sequence of Thermoanaerobaculum aquaticum MP-01, The First Cultivated Group 23 Acidobacterium.</title>
        <authorList>
            <person name="Stamps B.W."/>
            <person name="Losey N.A."/>
            <person name="Lawson P.A."/>
            <person name="Stevenson B.S."/>
        </authorList>
    </citation>
    <scope>NUCLEOTIDE SEQUENCE [LARGE SCALE GENOMIC DNA]</scope>
    <source>
        <strain evidence="1 2">MP-01</strain>
    </source>
</reference>
<sequence length="303" mass="31855">MLPALLVVVAVVQTGGVVTVELPAGRELGRFPLASHTMGVFVAPDGALWLPSAEREETVVARLGQAGETIGGRLVPLFFREPDRLYAVFPGELVALAYPERVRIASWPLPRGLSPTFAACSHDGRVVAVLTTAPPAQVVLVFPFDQGQTATVPLSGFPSPRLLALSDGFLAVGGEGRVGLWPLGFSEGVQVNVPGTVAGMAWSPDGRELFLLLAAPGSEVWRVPVPKKASRVPKPKRVWQGEGEPRALALTEEGLLVLEDQSVHLLSPKGRELGQGAVAGGYALGVIPSRPISGAVPWSDSQP</sequence>
<proteinExistence type="predicted"/>
<comment type="caution">
    <text evidence="1">The sequence shown here is derived from an EMBL/GenBank/DDBJ whole genome shotgun (WGS) entry which is preliminary data.</text>
</comment>